<gene>
    <name evidence="1" type="ORF">OB236_22210</name>
</gene>
<dbReference type="EMBL" id="JAOQIO010000084">
    <property type="protein sequence ID" value="MCU6794831.1"/>
    <property type="molecule type" value="Genomic_DNA"/>
</dbReference>
<accession>A0ABT2ULA6</accession>
<keyword evidence="2" id="KW-1185">Reference proteome</keyword>
<evidence type="ECO:0000313" key="2">
    <source>
        <dbReference type="Proteomes" id="UP001652445"/>
    </source>
</evidence>
<reference evidence="1 2" key="1">
    <citation type="submission" date="2022-09" db="EMBL/GenBank/DDBJ databases">
        <authorList>
            <person name="Han X.L."/>
            <person name="Wang Q."/>
            <person name="Lu T."/>
        </authorList>
    </citation>
    <scope>NUCLEOTIDE SEQUENCE [LARGE SCALE GENOMIC DNA]</scope>
    <source>
        <strain evidence="1 2">WQ 127069</strain>
    </source>
</reference>
<evidence type="ECO:0000313" key="1">
    <source>
        <dbReference type="EMBL" id="MCU6794831.1"/>
    </source>
</evidence>
<organism evidence="1 2">
    <name type="scientific">Paenibacillus baimaensis</name>
    <dbReference type="NCBI Taxonomy" id="2982185"/>
    <lineage>
        <taxon>Bacteria</taxon>
        <taxon>Bacillati</taxon>
        <taxon>Bacillota</taxon>
        <taxon>Bacilli</taxon>
        <taxon>Bacillales</taxon>
        <taxon>Paenibacillaceae</taxon>
        <taxon>Paenibacillus</taxon>
    </lineage>
</organism>
<sequence>MISEEQLDQYRIDGTKLRVVRDADPKNDVRGIVVAWDDDTVAIRKQNRNVVKLNRKYHYQPYTEERYNEWL</sequence>
<proteinExistence type="predicted"/>
<dbReference type="RefSeq" id="WP_262685902.1">
    <property type="nucleotide sequence ID" value="NZ_JAOQIO010000084.1"/>
</dbReference>
<comment type="caution">
    <text evidence="1">The sequence shown here is derived from an EMBL/GenBank/DDBJ whole genome shotgun (WGS) entry which is preliminary data.</text>
</comment>
<protein>
    <submittedName>
        <fullName evidence="1">Uncharacterized protein</fullName>
    </submittedName>
</protein>
<dbReference type="Proteomes" id="UP001652445">
    <property type="component" value="Unassembled WGS sequence"/>
</dbReference>
<name>A0ABT2ULA6_9BACL</name>